<dbReference type="Proteomes" id="UP000034881">
    <property type="component" value="Unassembled WGS sequence"/>
</dbReference>
<dbReference type="EMBL" id="LBYB01000004">
    <property type="protein sequence ID" value="KKR42084.1"/>
    <property type="molecule type" value="Genomic_DNA"/>
</dbReference>
<evidence type="ECO:0000313" key="1">
    <source>
        <dbReference type="EMBL" id="KKR42084.1"/>
    </source>
</evidence>
<evidence type="ECO:0000313" key="2">
    <source>
        <dbReference type="Proteomes" id="UP000034881"/>
    </source>
</evidence>
<sequence length="36" mass="4111">MIDRGFEKARQLPENNTAARQLAIQEARRKLEEAGV</sequence>
<reference evidence="1 2" key="1">
    <citation type="journal article" date="2015" name="Nature">
        <title>rRNA introns, odd ribosomes, and small enigmatic genomes across a large radiation of phyla.</title>
        <authorList>
            <person name="Brown C.T."/>
            <person name="Hug L.A."/>
            <person name="Thomas B.C."/>
            <person name="Sharon I."/>
            <person name="Castelle C.J."/>
            <person name="Singh A."/>
            <person name="Wilkins M.J."/>
            <person name="Williams K.H."/>
            <person name="Banfield J.F."/>
        </authorList>
    </citation>
    <scope>NUCLEOTIDE SEQUENCE [LARGE SCALE GENOMIC DNA]</scope>
</reference>
<gene>
    <name evidence="1" type="ORF">UT77_C0004G0068</name>
</gene>
<accession>A0A0G0QNX5</accession>
<name>A0A0G0QNX5_9BACT</name>
<comment type="caution">
    <text evidence="1">The sequence shown here is derived from an EMBL/GenBank/DDBJ whole genome shotgun (WGS) entry which is preliminary data.</text>
</comment>
<organism evidence="1 2">
    <name type="scientific">Candidatus Daviesbacteria bacterium GW2011_GWC2_40_12</name>
    <dbReference type="NCBI Taxonomy" id="1618431"/>
    <lineage>
        <taxon>Bacteria</taxon>
        <taxon>Candidatus Daviesiibacteriota</taxon>
    </lineage>
</organism>
<protein>
    <submittedName>
        <fullName evidence="1">Uncharacterized protein</fullName>
    </submittedName>
</protein>
<proteinExistence type="predicted"/>
<dbReference type="AlphaFoldDB" id="A0A0G0QNX5"/>